<comment type="caution">
    <text evidence="2">The sequence shown here is derived from an EMBL/GenBank/DDBJ whole genome shotgun (WGS) entry which is preliminary data.</text>
</comment>
<dbReference type="EMBL" id="MU853752">
    <property type="protein sequence ID" value="KAK3946227.1"/>
    <property type="molecule type" value="Genomic_DNA"/>
</dbReference>
<evidence type="ECO:0000313" key="3">
    <source>
        <dbReference type="Proteomes" id="UP001303473"/>
    </source>
</evidence>
<dbReference type="Proteomes" id="UP001303473">
    <property type="component" value="Unassembled WGS sequence"/>
</dbReference>
<organism evidence="2 3">
    <name type="scientific">Diplogelasinospora grovesii</name>
    <dbReference type="NCBI Taxonomy" id="303347"/>
    <lineage>
        <taxon>Eukaryota</taxon>
        <taxon>Fungi</taxon>
        <taxon>Dikarya</taxon>
        <taxon>Ascomycota</taxon>
        <taxon>Pezizomycotina</taxon>
        <taxon>Sordariomycetes</taxon>
        <taxon>Sordariomycetidae</taxon>
        <taxon>Sordariales</taxon>
        <taxon>Diplogelasinosporaceae</taxon>
        <taxon>Diplogelasinospora</taxon>
    </lineage>
</organism>
<dbReference type="AlphaFoldDB" id="A0AAN6NM86"/>
<gene>
    <name evidence="2" type="ORF">QBC46DRAFT_402596</name>
</gene>
<sequence>MASPFHPAKHNTTPTTRPSPTSSSTTTSSSTWSYVTPPPMPESCTTRPTQTFYSTSGCDIACTDTAWCIMDCKPPDPLTRPYTQLMVNNDMKDAVTLSCGCTSVAVRPTTTTICPTKSNCQQCTTGWGIATIMQTGCSPAAVAAAAATEA</sequence>
<keyword evidence="3" id="KW-1185">Reference proteome</keyword>
<protein>
    <submittedName>
        <fullName evidence="2">Uncharacterized protein</fullName>
    </submittedName>
</protein>
<evidence type="ECO:0000256" key="1">
    <source>
        <dbReference type="SAM" id="MobiDB-lite"/>
    </source>
</evidence>
<feature type="compositionally biased region" description="Low complexity" evidence="1">
    <location>
        <begin position="12"/>
        <end position="35"/>
    </location>
</feature>
<proteinExistence type="predicted"/>
<reference evidence="3" key="1">
    <citation type="journal article" date="2023" name="Mol. Phylogenet. Evol.">
        <title>Genome-scale phylogeny and comparative genomics of the fungal order Sordariales.</title>
        <authorList>
            <person name="Hensen N."/>
            <person name="Bonometti L."/>
            <person name="Westerberg I."/>
            <person name="Brannstrom I.O."/>
            <person name="Guillou S."/>
            <person name="Cros-Aarteil S."/>
            <person name="Calhoun S."/>
            <person name="Haridas S."/>
            <person name="Kuo A."/>
            <person name="Mondo S."/>
            <person name="Pangilinan J."/>
            <person name="Riley R."/>
            <person name="LaButti K."/>
            <person name="Andreopoulos B."/>
            <person name="Lipzen A."/>
            <person name="Chen C."/>
            <person name="Yan M."/>
            <person name="Daum C."/>
            <person name="Ng V."/>
            <person name="Clum A."/>
            <person name="Steindorff A."/>
            <person name="Ohm R.A."/>
            <person name="Martin F."/>
            <person name="Silar P."/>
            <person name="Natvig D.O."/>
            <person name="Lalanne C."/>
            <person name="Gautier V."/>
            <person name="Ament-Velasquez S.L."/>
            <person name="Kruys A."/>
            <person name="Hutchinson M.I."/>
            <person name="Powell A.J."/>
            <person name="Barry K."/>
            <person name="Miller A.N."/>
            <person name="Grigoriev I.V."/>
            <person name="Debuchy R."/>
            <person name="Gladieux P."/>
            <person name="Hiltunen Thoren M."/>
            <person name="Johannesson H."/>
        </authorList>
    </citation>
    <scope>NUCLEOTIDE SEQUENCE [LARGE SCALE GENOMIC DNA]</scope>
    <source>
        <strain evidence="3">CBS 340.73</strain>
    </source>
</reference>
<evidence type="ECO:0000313" key="2">
    <source>
        <dbReference type="EMBL" id="KAK3946227.1"/>
    </source>
</evidence>
<accession>A0AAN6NM86</accession>
<feature type="region of interest" description="Disordered" evidence="1">
    <location>
        <begin position="1"/>
        <end position="46"/>
    </location>
</feature>
<name>A0AAN6NM86_9PEZI</name>